<feature type="non-terminal residue" evidence="1">
    <location>
        <position position="1"/>
    </location>
</feature>
<organism evidence="1">
    <name type="scientific">marine sediment metagenome</name>
    <dbReference type="NCBI Taxonomy" id="412755"/>
    <lineage>
        <taxon>unclassified sequences</taxon>
        <taxon>metagenomes</taxon>
        <taxon>ecological metagenomes</taxon>
    </lineage>
</organism>
<sequence>LIRMEESCRHLPMDLSAETPILSEPTITIVD</sequence>
<name>X1U076_9ZZZZ</name>
<evidence type="ECO:0000313" key="1">
    <source>
        <dbReference type="EMBL" id="GAI96971.1"/>
    </source>
</evidence>
<proteinExistence type="predicted"/>
<comment type="caution">
    <text evidence="1">The sequence shown here is derived from an EMBL/GenBank/DDBJ whole genome shotgun (WGS) entry which is preliminary data.</text>
</comment>
<accession>X1U076</accession>
<dbReference type="AlphaFoldDB" id="X1U076"/>
<gene>
    <name evidence="1" type="ORF">S12H4_27380</name>
</gene>
<dbReference type="EMBL" id="BARW01015625">
    <property type="protein sequence ID" value="GAI96971.1"/>
    <property type="molecule type" value="Genomic_DNA"/>
</dbReference>
<protein>
    <submittedName>
        <fullName evidence="1">Uncharacterized protein</fullName>
    </submittedName>
</protein>
<reference evidence="1" key="1">
    <citation type="journal article" date="2014" name="Front. Microbiol.">
        <title>High frequency of phylogenetically diverse reductive dehalogenase-homologous genes in deep subseafloor sedimentary metagenomes.</title>
        <authorList>
            <person name="Kawai M."/>
            <person name="Futagami T."/>
            <person name="Toyoda A."/>
            <person name="Takaki Y."/>
            <person name="Nishi S."/>
            <person name="Hori S."/>
            <person name="Arai W."/>
            <person name="Tsubouchi T."/>
            <person name="Morono Y."/>
            <person name="Uchiyama I."/>
            <person name="Ito T."/>
            <person name="Fujiyama A."/>
            <person name="Inagaki F."/>
            <person name="Takami H."/>
        </authorList>
    </citation>
    <scope>NUCLEOTIDE SEQUENCE</scope>
    <source>
        <strain evidence="1">Expedition CK06-06</strain>
    </source>
</reference>